<dbReference type="Pfam" id="PF00535">
    <property type="entry name" value="Glycos_transf_2"/>
    <property type="match status" value="1"/>
</dbReference>
<dbReference type="OrthoDB" id="761861at2"/>
<dbReference type="InterPro" id="IPR001173">
    <property type="entry name" value="Glyco_trans_2-like"/>
</dbReference>
<proteinExistence type="predicted"/>
<dbReference type="AlphaFoldDB" id="A0A2U1JQG9"/>
<feature type="domain" description="Glycosyltransferase 2-like" evidence="1">
    <location>
        <begin position="3"/>
        <end position="137"/>
    </location>
</feature>
<dbReference type="Gene3D" id="3.90.550.10">
    <property type="entry name" value="Spore Coat Polysaccharide Biosynthesis Protein SpsA, Chain A"/>
    <property type="match status" value="1"/>
</dbReference>
<evidence type="ECO:0000313" key="2">
    <source>
        <dbReference type="EMBL" id="PWA07199.1"/>
    </source>
</evidence>
<keyword evidence="2" id="KW-0808">Transferase</keyword>
<dbReference type="PANTHER" id="PTHR43685:SF2">
    <property type="entry name" value="GLYCOSYLTRANSFERASE 2-LIKE DOMAIN-CONTAINING PROTEIN"/>
    <property type="match status" value="1"/>
</dbReference>
<dbReference type="SUPFAM" id="SSF53448">
    <property type="entry name" value="Nucleotide-diphospho-sugar transferases"/>
    <property type="match status" value="1"/>
</dbReference>
<gene>
    <name evidence="2" type="ORF">DB895_00290</name>
</gene>
<protein>
    <submittedName>
        <fullName evidence="2">Glycosyl transferase</fullName>
    </submittedName>
</protein>
<comment type="caution">
    <text evidence="2">The sequence shown here is derived from an EMBL/GenBank/DDBJ whole genome shotgun (WGS) entry which is preliminary data.</text>
</comment>
<dbReference type="Proteomes" id="UP000245449">
    <property type="component" value="Unassembled WGS sequence"/>
</dbReference>
<dbReference type="EMBL" id="QCZI01000001">
    <property type="protein sequence ID" value="PWA07199.1"/>
    <property type="molecule type" value="Genomic_DNA"/>
</dbReference>
<reference evidence="2 3" key="1">
    <citation type="submission" date="2018-04" db="EMBL/GenBank/DDBJ databases">
        <title>Flavobacterium sp. nov., isolated from glacier ice.</title>
        <authorList>
            <person name="Liu Q."/>
            <person name="Xin Y.-H."/>
        </authorList>
    </citation>
    <scope>NUCLEOTIDE SEQUENCE [LARGE SCALE GENOMIC DNA]</scope>
    <source>
        <strain evidence="2 3">RB1R5</strain>
    </source>
</reference>
<dbReference type="InterPro" id="IPR029044">
    <property type="entry name" value="Nucleotide-diphossugar_trans"/>
</dbReference>
<dbReference type="GO" id="GO:0016740">
    <property type="term" value="F:transferase activity"/>
    <property type="evidence" value="ECO:0007669"/>
    <property type="project" value="UniProtKB-KW"/>
</dbReference>
<name>A0A2U1JQG9_9FLAO</name>
<sequence>MLSILIPTYNYNVFELVSTLHKQVEATGIIFEIICLDDASNLFFLENEKINGLEHSSYEILETNIGRSKIRNLLAKKAKYDWLLFLDSDVFPKKESFISEYIQQINTEEKIVNGGLLYQTEKPEKSKLLRWVYGKKREALPYNTREHNPYLCFLTLNFLIPKAVFEKVSFNETIPNLRHEDTLFSYNLMQKKIKIVHIDNPIYHYGLDDFENAIKKENDSLLALKHLIDNRLLPTDYIRISKIFSKIKDLKLIPIFSFFHKTTRIPFLKNLSSTNPSLFLFDLYRLGYLCTLENKSNVSNN</sequence>
<accession>A0A2U1JQG9</accession>
<dbReference type="PANTHER" id="PTHR43685">
    <property type="entry name" value="GLYCOSYLTRANSFERASE"/>
    <property type="match status" value="1"/>
</dbReference>
<organism evidence="2 3">
    <name type="scientific">Flavobacterium psychrotolerans</name>
    <dbReference type="NCBI Taxonomy" id="2169410"/>
    <lineage>
        <taxon>Bacteria</taxon>
        <taxon>Pseudomonadati</taxon>
        <taxon>Bacteroidota</taxon>
        <taxon>Flavobacteriia</taxon>
        <taxon>Flavobacteriales</taxon>
        <taxon>Flavobacteriaceae</taxon>
        <taxon>Flavobacterium</taxon>
    </lineage>
</organism>
<keyword evidence="3" id="KW-1185">Reference proteome</keyword>
<dbReference type="CDD" id="cd00761">
    <property type="entry name" value="Glyco_tranf_GTA_type"/>
    <property type="match status" value="1"/>
</dbReference>
<evidence type="ECO:0000313" key="3">
    <source>
        <dbReference type="Proteomes" id="UP000245449"/>
    </source>
</evidence>
<evidence type="ECO:0000259" key="1">
    <source>
        <dbReference type="Pfam" id="PF00535"/>
    </source>
</evidence>
<dbReference type="InterPro" id="IPR050834">
    <property type="entry name" value="Glycosyltransf_2"/>
</dbReference>
<dbReference type="RefSeq" id="WP_116723346.1">
    <property type="nucleotide sequence ID" value="NZ_QCZI01000001.1"/>
</dbReference>